<feature type="compositionally biased region" description="Gly residues" evidence="1">
    <location>
        <begin position="170"/>
        <end position="190"/>
    </location>
</feature>
<dbReference type="Pfam" id="PF08239">
    <property type="entry name" value="SH3_3"/>
    <property type="match status" value="1"/>
</dbReference>
<evidence type="ECO:0000313" key="5">
    <source>
        <dbReference type="Proteomes" id="UP001589865"/>
    </source>
</evidence>
<keyword evidence="5" id="KW-1185">Reference proteome</keyword>
<organism evidence="4 5">
    <name type="scientific">Roseomonas elaeocarpi</name>
    <dbReference type="NCBI Taxonomy" id="907779"/>
    <lineage>
        <taxon>Bacteria</taxon>
        <taxon>Pseudomonadati</taxon>
        <taxon>Pseudomonadota</taxon>
        <taxon>Alphaproteobacteria</taxon>
        <taxon>Acetobacterales</taxon>
        <taxon>Roseomonadaceae</taxon>
        <taxon>Roseomonas</taxon>
    </lineage>
</organism>
<feature type="signal peptide" evidence="2">
    <location>
        <begin position="1"/>
        <end position="41"/>
    </location>
</feature>
<dbReference type="Proteomes" id="UP001589865">
    <property type="component" value="Unassembled WGS sequence"/>
</dbReference>
<evidence type="ECO:0000259" key="3">
    <source>
        <dbReference type="PROSITE" id="PS51781"/>
    </source>
</evidence>
<evidence type="ECO:0000313" key="4">
    <source>
        <dbReference type="EMBL" id="MFC0407411.1"/>
    </source>
</evidence>
<evidence type="ECO:0000256" key="2">
    <source>
        <dbReference type="SAM" id="SignalP"/>
    </source>
</evidence>
<gene>
    <name evidence="4" type="ORF">ACFFGY_04070</name>
</gene>
<reference evidence="4 5" key="1">
    <citation type="submission" date="2024-09" db="EMBL/GenBank/DDBJ databases">
        <authorList>
            <person name="Sun Q."/>
            <person name="Mori K."/>
        </authorList>
    </citation>
    <scope>NUCLEOTIDE SEQUENCE [LARGE SCALE GENOMIC DNA]</scope>
    <source>
        <strain evidence="4 5">TBRC 5777</strain>
    </source>
</reference>
<name>A0ABV6JNW6_9PROT</name>
<dbReference type="PROSITE" id="PS51781">
    <property type="entry name" value="SH3B"/>
    <property type="match status" value="1"/>
</dbReference>
<protein>
    <submittedName>
        <fullName evidence="4">SH3 domain-containing protein</fullName>
    </submittedName>
</protein>
<proteinExistence type="predicted"/>
<dbReference type="RefSeq" id="WP_377043109.1">
    <property type="nucleotide sequence ID" value="NZ_JBHLUN010000002.1"/>
</dbReference>
<feature type="chain" id="PRO_5046397964" evidence="2">
    <location>
        <begin position="42"/>
        <end position="267"/>
    </location>
</feature>
<accession>A0ABV6JNW6</accession>
<dbReference type="SMART" id="SM00287">
    <property type="entry name" value="SH3b"/>
    <property type="match status" value="1"/>
</dbReference>
<keyword evidence="2" id="KW-0732">Signal</keyword>
<dbReference type="Gene3D" id="2.30.30.40">
    <property type="entry name" value="SH3 Domains"/>
    <property type="match status" value="1"/>
</dbReference>
<feature type="compositionally biased region" description="Gly residues" evidence="1">
    <location>
        <begin position="198"/>
        <end position="267"/>
    </location>
</feature>
<dbReference type="EMBL" id="JBHLUN010000002">
    <property type="protein sequence ID" value="MFC0407411.1"/>
    <property type="molecule type" value="Genomic_DNA"/>
</dbReference>
<feature type="region of interest" description="Disordered" evidence="1">
    <location>
        <begin position="142"/>
        <end position="267"/>
    </location>
</feature>
<sequence length="267" mass="26325">MTSRSVREPARKTIPAGAAPLLRKLALGLALTVSAVAPALAAPGFATGNVNLRAGPGTAYPQVTVLGAGQPVEIFGCLEGYNWCDVGANGTRGWVAGSYLQYVYEGQRVLVPDYGPRIGLPIVGFAFGDYWGRYYRGRSWYADRDRWGGPPPPPRPDWRGGPPGGPPGGPGWHGGPPGGPAGGPGWRGGPPGGPPGGGPGWEHGPGPGGPGRGPGPANFGGPGGPRGEGPGGPRGEGPGGGPRGPDGGPGGPHGPGEGPGGPGRGPG</sequence>
<comment type="caution">
    <text evidence="4">The sequence shown here is derived from an EMBL/GenBank/DDBJ whole genome shotgun (WGS) entry which is preliminary data.</text>
</comment>
<feature type="domain" description="SH3b" evidence="3">
    <location>
        <begin position="41"/>
        <end position="104"/>
    </location>
</feature>
<evidence type="ECO:0000256" key="1">
    <source>
        <dbReference type="SAM" id="MobiDB-lite"/>
    </source>
</evidence>
<dbReference type="InterPro" id="IPR003646">
    <property type="entry name" value="SH3-like_bac-type"/>
</dbReference>